<organism evidence="1 2">
    <name type="scientific">Rubellimicrobium aerolatum</name>
    <dbReference type="NCBI Taxonomy" id="490979"/>
    <lineage>
        <taxon>Bacteria</taxon>
        <taxon>Pseudomonadati</taxon>
        <taxon>Pseudomonadota</taxon>
        <taxon>Alphaproteobacteria</taxon>
        <taxon>Rhodobacterales</taxon>
        <taxon>Roseobacteraceae</taxon>
        <taxon>Rubellimicrobium</taxon>
    </lineage>
</organism>
<protein>
    <submittedName>
        <fullName evidence="1">Uncharacterized protein</fullName>
    </submittedName>
</protein>
<proteinExistence type="predicted"/>
<evidence type="ECO:0000313" key="2">
    <source>
        <dbReference type="Proteomes" id="UP001596056"/>
    </source>
</evidence>
<reference evidence="2" key="1">
    <citation type="journal article" date="2019" name="Int. J. Syst. Evol. Microbiol.">
        <title>The Global Catalogue of Microorganisms (GCM) 10K type strain sequencing project: providing services to taxonomists for standard genome sequencing and annotation.</title>
        <authorList>
            <consortium name="The Broad Institute Genomics Platform"/>
            <consortium name="The Broad Institute Genome Sequencing Center for Infectious Disease"/>
            <person name="Wu L."/>
            <person name="Ma J."/>
        </authorList>
    </citation>
    <scope>NUCLEOTIDE SEQUENCE [LARGE SCALE GENOMIC DNA]</scope>
    <source>
        <strain evidence="2">KACC 11588</strain>
    </source>
</reference>
<name>A0ABW0SEJ4_9RHOB</name>
<gene>
    <name evidence="1" type="ORF">ACFPOC_12520</name>
</gene>
<dbReference type="Proteomes" id="UP001596056">
    <property type="component" value="Unassembled WGS sequence"/>
</dbReference>
<accession>A0ABW0SEJ4</accession>
<comment type="caution">
    <text evidence="1">The sequence shown here is derived from an EMBL/GenBank/DDBJ whole genome shotgun (WGS) entry which is preliminary data.</text>
</comment>
<keyword evidence="2" id="KW-1185">Reference proteome</keyword>
<dbReference type="EMBL" id="JBHSNA010000012">
    <property type="protein sequence ID" value="MFC5567230.1"/>
    <property type="molecule type" value="Genomic_DNA"/>
</dbReference>
<dbReference type="RefSeq" id="WP_280922911.1">
    <property type="nucleotide sequence ID" value="NZ_JAGGJP010000012.1"/>
</dbReference>
<evidence type="ECO:0000313" key="1">
    <source>
        <dbReference type="EMBL" id="MFC5567230.1"/>
    </source>
</evidence>
<sequence length="40" mass="4328">MLLLAFFAVPVALLLARSVTDPRPALQNYVELRAALLTCG</sequence>